<reference evidence="1" key="1">
    <citation type="journal article" date="2015" name="Nature">
        <title>Complex archaea that bridge the gap between prokaryotes and eukaryotes.</title>
        <authorList>
            <person name="Spang A."/>
            <person name="Saw J.H."/>
            <person name="Jorgensen S.L."/>
            <person name="Zaremba-Niedzwiedzka K."/>
            <person name="Martijn J."/>
            <person name="Lind A.E."/>
            <person name="van Eijk R."/>
            <person name="Schleper C."/>
            <person name="Guy L."/>
            <person name="Ettema T.J."/>
        </authorList>
    </citation>
    <scope>NUCLEOTIDE SEQUENCE</scope>
</reference>
<evidence type="ECO:0000313" key="1">
    <source>
        <dbReference type="EMBL" id="KKN55039.1"/>
    </source>
</evidence>
<sequence>MNNLTQEIIDYMTNGWSNWERKHLWEEFKEDEIKDEYPMIYTLIKNVKELDKP</sequence>
<organism evidence="1">
    <name type="scientific">marine sediment metagenome</name>
    <dbReference type="NCBI Taxonomy" id="412755"/>
    <lineage>
        <taxon>unclassified sequences</taxon>
        <taxon>metagenomes</taxon>
        <taxon>ecological metagenomes</taxon>
    </lineage>
</organism>
<proteinExistence type="predicted"/>
<dbReference type="AlphaFoldDB" id="A0A0F9RJW1"/>
<dbReference type="EMBL" id="LAZR01000902">
    <property type="protein sequence ID" value="KKN55039.1"/>
    <property type="molecule type" value="Genomic_DNA"/>
</dbReference>
<name>A0A0F9RJW1_9ZZZZ</name>
<comment type="caution">
    <text evidence="1">The sequence shown here is derived from an EMBL/GenBank/DDBJ whole genome shotgun (WGS) entry which is preliminary data.</text>
</comment>
<gene>
    <name evidence="1" type="ORF">LCGC14_0586400</name>
</gene>
<accession>A0A0F9RJW1</accession>
<protein>
    <submittedName>
        <fullName evidence="1">Uncharacterized protein</fullName>
    </submittedName>
</protein>